<accession>A0A495IZH3</accession>
<keyword evidence="2" id="KW-1185">Reference proteome</keyword>
<reference evidence="1 2" key="1">
    <citation type="submission" date="2018-10" db="EMBL/GenBank/DDBJ databases">
        <title>Genomic Encyclopedia of Archaeal and Bacterial Type Strains, Phase II (KMG-II): from individual species to whole genera.</title>
        <authorList>
            <person name="Goeker M."/>
        </authorList>
    </citation>
    <scope>NUCLEOTIDE SEQUENCE [LARGE SCALE GENOMIC DNA]</scope>
    <source>
        <strain evidence="1 2">DSM 18602</strain>
    </source>
</reference>
<name>A0A495IZH3_9SPHI</name>
<sequence>MREIKDRVEWLQHLKPLFLKFLFKENYEKYNIHHFTDYYIAVQCLQKNGRLG</sequence>
<gene>
    <name evidence="1" type="ORF">BDD43_2288</name>
</gene>
<dbReference type="Proteomes" id="UP000268007">
    <property type="component" value="Unassembled WGS sequence"/>
</dbReference>
<comment type="caution">
    <text evidence="1">The sequence shown here is derived from an EMBL/GenBank/DDBJ whole genome shotgun (WGS) entry which is preliminary data.</text>
</comment>
<protein>
    <submittedName>
        <fullName evidence="1">Uncharacterized protein</fullName>
    </submittedName>
</protein>
<dbReference type="AlphaFoldDB" id="A0A495IZH3"/>
<evidence type="ECO:0000313" key="1">
    <source>
        <dbReference type="EMBL" id="RKR82120.1"/>
    </source>
</evidence>
<organism evidence="1 2">
    <name type="scientific">Mucilaginibacter gracilis</name>
    <dbReference type="NCBI Taxonomy" id="423350"/>
    <lineage>
        <taxon>Bacteria</taxon>
        <taxon>Pseudomonadati</taxon>
        <taxon>Bacteroidota</taxon>
        <taxon>Sphingobacteriia</taxon>
        <taxon>Sphingobacteriales</taxon>
        <taxon>Sphingobacteriaceae</taxon>
        <taxon>Mucilaginibacter</taxon>
    </lineage>
</organism>
<evidence type="ECO:0000313" key="2">
    <source>
        <dbReference type="Proteomes" id="UP000268007"/>
    </source>
</evidence>
<proteinExistence type="predicted"/>
<dbReference type="EMBL" id="RBKU01000001">
    <property type="protein sequence ID" value="RKR82120.1"/>
    <property type="molecule type" value="Genomic_DNA"/>
</dbReference>